<dbReference type="EMBL" id="GBHO01023700">
    <property type="protein sequence ID" value="JAG19904.1"/>
    <property type="molecule type" value="Transcribed_RNA"/>
</dbReference>
<evidence type="ECO:0000256" key="2">
    <source>
        <dbReference type="SAM" id="MobiDB-lite"/>
    </source>
</evidence>
<feature type="compositionally biased region" description="Polar residues" evidence="2">
    <location>
        <begin position="270"/>
        <end position="285"/>
    </location>
</feature>
<feature type="compositionally biased region" description="Gly residues" evidence="2">
    <location>
        <begin position="379"/>
        <end position="398"/>
    </location>
</feature>
<accession>A0A0A9XIT1</accession>
<dbReference type="PANTHER" id="PTHR31353:SF1">
    <property type="entry name" value="PROTEIN FAM98B"/>
    <property type="match status" value="1"/>
</dbReference>
<reference evidence="3" key="1">
    <citation type="journal article" date="2014" name="PLoS ONE">
        <title>Transcriptome-Based Identification of ABC Transporters in the Western Tarnished Plant Bug Lygus hesperus.</title>
        <authorList>
            <person name="Hull J.J."/>
            <person name="Chaney K."/>
            <person name="Geib S.M."/>
            <person name="Fabrick J.A."/>
            <person name="Brent C.S."/>
            <person name="Walsh D."/>
            <person name="Lavine L.C."/>
        </authorList>
    </citation>
    <scope>NUCLEOTIDE SEQUENCE</scope>
</reference>
<protein>
    <submittedName>
        <fullName evidence="3">Protein FAM98A</fullName>
    </submittedName>
</protein>
<dbReference type="GO" id="GO:0072669">
    <property type="term" value="C:tRNA-splicing ligase complex"/>
    <property type="evidence" value="ECO:0007669"/>
    <property type="project" value="TreeGrafter"/>
</dbReference>
<comment type="similarity">
    <text evidence="1">Belongs to the FAM98 family.</text>
</comment>
<dbReference type="Pfam" id="PF10239">
    <property type="entry name" value="DUF2465"/>
    <property type="match status" value="1"/>
</dbReference>
<reference evidence="3" key="2">
    <citation type="submission" date="2014-07" db="EMBL/GenBank/DDBJ databases">
        <authorList>
            <person name="Hull J."/>
        </authorList>
    </citation>
    <scope>NUCLEOTIDE SEQUENCE</scope>
</reference>
<evidence type="ECO:0000256" key="1">
    <source>
        <dbReference type="ARBA" id="ARBA00007218"/>
    </source>
</evidence>
<organism evidence="3">
    <name type="scientific">Lygus hesperus</name>
    <name type="common">Western plant bug</name>
    <dbReference type="NCBI Taxonomy" id="30085"/>
    <lineage>
        <taxon>Eukaryota</taxon>
        <taxon>Metazoa</taxon>
        <taxon>Ecdysozoa</taxon>
        <taxon>Arthropoda</taxon>
        <taxon>Hexapoda</taxon>
        <taxon>Insecta</taxon>
        <taxon>Pterygota</taxon>
        <taxon>Neoptera</taxon>
        <taxon>Paraneoptera</taxon>
        <taxon>Hemiptera</taxon>
        <taxon>Heteroptera</taxon>
        <taxon>Panheteroptera</taxon>
        <taxon>Cimicomorpha</taxon>
        <taxon>Miridae</taxon>
        <taxon>Mirini</taxon>
        <taxon>Lygus</taxon>
    </lineage>
</organism>
<feature type="region of interest" description="Disordered" evidence="2">
    <location>
        <begin position="270"/>
        <end position="406"/>
    </location>
</feature>
<sequence>MDLDVLDGLKQLNYPLDENGLKKAVADGPLTLEYTKCVEWLSKEIKHFYNLDEHVNAISSPDDTFSFLLELSSFLKELGCLYKSLTEGNAEERLKTRNDRLKLLDFLINELFGARILSVRKPTTPNLKLTINESPTAANLKKMLMALSFPKPPANITAGVMFTKVNSKVQEISNVVVSPPLFTGKLTDSQWAMLEKVNKDLQEEYENRRKMLLKRLDVTIQSFQWSERMKGKENDIAEKYCSIRNNLTASTSVKLSDLIAARAHLAVLEKTSSASVRKNTQSSINKVIIGRVPDRGGRPEDQQPPPPEMPSWAPRAQGQPQGGGGYQGGGGRGGGRGGGGDRGGRVQGGWNQGGGGGYQGDRGGGGYQGDRGGYHGDRGGQGGGGRGGRGGRGGGRGGYYQHDQRY</sequence>
<proteinExistence type="inferred from homology"/>
<name>A0A0A9XIT1_LYGHE</name>
<feature type="compositionally biased region" description="Basic and acidic residues" evidence="2">
    <location>
        <begin position="292"/>
        <end position="301"/>
    </location>
</feature>
<gene>
    <name evidence="3" type="primary">Fam98a_1</name>
    <name evidence="3" type="ORF">CM83_51087</name>
</gene>
<dbReference type="AlphaFoldDB" id="A0A0A9XIT1"/>
<dbReference type="PANTHER" id="PTHR31353">
    <property type="entry name" value="FAM98"/>
    <property type="match status" value="1"/>
</dbReference>
<dbReference type="InterPro" id="IPR018797">
    <property type="entry name" value="FAM98"/>
</dbReference>
<evidence type="ECO:0000313" key="3">
    <source>
        <dbReference type="EMBL" id="JAG19904.1"/>
    </source>
</evidence>
<feature type="compositionally biased region" description="Gly residues" evidence="2">
    <location>
        <begin position="320"/>
        <end position="371"/>
    </location>
</feature>